<dbReference type="Proteomes" id="UP000001219">
    <property type="component" value="Chromosome"/>
</dbReference>
<dbReference type="PANTHER" id="PTHR37813">
    <property type="entry name" value="FELS-2 PROPHAGE PROTEIN"/>
    <property type="match status" value="1"/>
</dbReference>
<name>D0L530_GORB4</name>
<reference evidence="3 4" key="2">
    <citation type="journal article" date="2010" name="Stand. Genomic Sci.">
        <title>Complete genome sequence of Gordonia bronchialis type strain (3410).</title>
        <authorList>
            <person name="Ivanova N."/>
            <person name="Sikorski J."/>
            <person name="Jando M."/>
            <person name="Lapidus A."/>
            <person name="Nolan M."/>
            <person name="Lucas S."/>
            <person name="Del Rio T.G."/>
            <person name="Tice H."/>
            <person name="Copeland A."/>
            <person name="Cheng J.F."/>
            <person name="Chen F."/>
            <person name="Bruce D."/>
            <person name="Goodwin L."/>
            <person name="Pitluck S."/>
            <person name="Mavromatis K."/>
            <person name="Ovchinnikova G."/>
            <person name="Pati A."/>
            <person name="Chen A."/>
            <person name="Palaniappan K."/>
            <person name="Land M."/>
            <person name="Hauser L."/>
            <person name="Chang Y.J."/>
            <person name="Jeffries C.D."/>
            <person name="Chain P."/>
            <person name="Saunders E."/>
            <person name="Han C."/>
            <person name="Detter J.C."/>
            <person name="Brettin T."/>
            <person name="Rohde M."/>
            <person name="Goker M."/>
            <person name="Bristow J."/>
            <person name="Eisen J.A."/>
            <person name="Markowitz V."/>
            <person name="Hugenholtz P."/>
            <person name="Klenk H.P."/>
            <person name="Kyrpides N.C."/>
        </authorList>
    </citation>
    <scope>NUCLEOTIDE SEQUENCE [LARGE SCALE GENOMIC DNA]</scope>
    <source>
        <strain evidence="4">ATCC 25592 / DSM 43247 / BCRC 13721 / JCM 3198 / KCTC 3076 / NBRC 16047 / NCTC 10667</strain>
    </source>
</reference>
<evidence type="ECO:0000256" key="1">
    <source>
        <dbReference type="ARBA" id="ARBA00022612"/>
    </source>
</evidence>
<dbReference type="Pfam" id="PF10145">
    <property type="entry name" value="PhageMin_Tail"/>
    <property type="match status" value="1"/>
</dbReference>
<dbReference type="eggNOG" id="COG3757">
    <property type="taxonomic scope" value="Bacteria"/>
</dbReference>
<feature type="domain" description="Phage tail tape measure protein" evidence="2">
    <location>
        <begin position="100"/>
        <end position="301"/>
    </location>
</feature>
<organism evidence="3 4">
    <name type="scientific">Gordonia bronchialis (strain ATCC 25592 / DSM 43247 / BCRC 13721 / JCM 3198 / KCTC 3076 / NBRC 16047 / NCTC 10667)</name>
    <name type="common">Rhodococcus bronchialis</name>
    <dbReference type="NCBI Taxonomy" id="526226"/>
    <lineage>
        <taxon>Bacteria</taxon>
        <taxon>Bacillati</taxon>
        <taxon>Actinomycetota</taxon>
        <taxon>Actinomycetes</taxon>
        <taxon>Mycobacteriales</taxon>
        <taxon>Gordoniaceae</taxon>
        <taxon>Gordonia</taxon>
    </lineage>
</organism>
<accession>D0L530</accession>
<proteinExistence type="predicted"/>
<dbReference type="PANTHER" id="PTHR37813:SF1">
    <property type="entry name" value="FELS-2 PROPHAGE PROTEIN"/>
    <property type="match status" value="1"/>
</dbReference>
<keyword evidence="1" id="KW-1188">Viral release from host cell</keyword>
<dbReference type="RefSeq" id="WP_012833057.1">
    <property type="nucleotide sequence ID" value="NC_013441.1"/>
</dbReference>
<dbReference type="STRING" id="526226.Gbro_1175"/>
<protein>
    <submittedName>
        <fullName evidence="3">Phage tail tape measure protein, TP901 family</fullName>
    </submittedName>
</protein>
<reference evidence="4" key="1">
    <citation type="submission" date="2009-10" db="EMBL/GenBank/DDBJ databases">
        <title>The complete chromosome of Gordonia bronchialis DSM 43247.</title>
        <authorList>
            <consortium name="US DOE Joint Genome Institute (JGI-PGF)"/>
            <person name="Lucas S."/>
            <person name="Copeland A."/>
            <person name="Lapidus A."/>
            <person name="Glavina del Rio T."/>
            <person name="Dalin E."/>
            <person name="Tice H."/>
            <person name="Bruce D."/>
            <person name="Goodwin L."/>
            <person name="Pitluck S."/>
            <person name="Kyrpides N."/>
            <person name="Mavromatis K."/>
            <person name="Ivanova N."/>
            <person name="Ovchinnikova G."/>
            <person name="Saunders E."/>
            <person name="Brettin T."/>
            <person name="Detter J.C."/>
            <person name="Han C."/>
            <person name="Larimer F."/>
            <person name="Land M."/>
            <person name="Hauser L."/>
            <person name="Markowitz V."/>
            <person name="Cheng J.-F."/>
            <person name="Hugenholtz P."/>
            <person name="Woyke T."/>
            <person name="Wu D."/>
            <person name="Jando M."/>
            <person name="Schneider S."/>
            <person name="Goeker M."/>
            <person name="Klenk H.-P."/>
            <person name="Eisen J.A."/>
        </authorList>
    </citation>
    <scope>NUCLEOTIDE SEQUENCE [LARGE SCALE GENOMIC DNA]</scope>
    <source>
        <strain evidence="4">ATCC 25592 / DSM 43247 / BCRC 13721 / JCM 3198 / KCTC 3076 / NBRC 16047 / NCTC 10667</strain>
    </source>
</reference>
<dbReference type="eggNOG" id="COG5283">
    <property type="taxonomic scope" value="Bacteria"/>
</dbReference>
<evidence type="ECO:0000313" key="4">
    <source>
        <dbReference type="Proteomes" id="UP000001219"/>
    </source>
</evidence>
<dbReference type="OrthoDB" id="4362137at2"/>
<dbReference type="HOGENOM" id="CLU_258187_0_0_11"/>
<sequence length="1343" mass="138946">MALNVGELVAYLRLEGDQFRAGLAAAEGQAGRAQRSLTGLSGAATRVSSALKFVGVAGGVMSVAGVLKSAVTAGMDFTTALNTMQAVSGASASQLQAVSAAARQLGTDSSLAGTSSVDAANAMLELAKGGFTVEQSMQAAKGTLQLAAAAQIEAAEAATIQSQALQAFGLQADYAGKASDILANAANASSAEITDVASALQQSGAVANQFGLSMTDTAASIALMANAGIQGSDAGTLLKSALLALTDTSDPAQTAIKELGLTVYDANGRFAGMETLFGQLQAASKRMTAEQYQAATATLFGSDAMRLSGIAAQQGADGFAKMRVAMDQSGSAAAVAAAKMQGLPGAWENLKNNFEEASLTIYDAIKGPLTAAANGASSAIDGLVSKSKEMAAAISAGLNDPNNKARLSQLVESTRDALTGLVSAAAALGPALGTITASLGKAAAAIGVGAWHVLLTVMQAATGVLQVLEPLLSSVAGLMSNNQVAVTALAAAFVAFKLIPPVMARVTATMAPLAANALSGAAAMGRLATANNAVVQAGRVGAVQMGRFGSSIAQLGQHAPVVARMQSSFLQGAAGADRFGRSAGVAAASMTGLRAAGSSVVSLFGGPLGAAFAAASVAALMLAQQHAENTAKAEAHREAVERLEDSEIGLREALQATRGEMSNEVWSKATGELDSYLETLDTAAAKQKSTWDTLKSVGGVFKLAFHTEDATNDAAKQADEARKAIDDLGMSTEQLSRSVYGSDDQFASLASRLAQTGDSGSLAAAQLSEMRAKFVEQREAARRVTPGFEEAATAVAKLGDETASAADKADALKAAMDAMNPARTVQEATAQYAETIAQVNEQLDQAIDRTQGFGDSLVAANGSIDTFQANGANLHGTLKDMADAAADVAANNGDMGRVNQENEKTFAQLAQQYGVSIDRIRAAYQNLGGSTIDLTMNLRGADTTQQQLGLVYSQLERIQPGQPKTIEVRADDITDQTRVALEQLGYKLEEIDRNGVKTIRISSTAVAVGRELEKLGIQTQALPDGKVRITDTSPEVMARLQQLGVQTETLPDGSVIIKASTDAFWREMQRVTRPETKYVSVVMQNTQGYTPNNGVANVPGAARQFHSAGGWTGPGHKYQEAGIVHADEYVIKKESQNRIERENPGALDYMNRTGQIPTLGGYADGGLVAGSYGLQPGTAISYGGSGFPPWVGELGSKFGVQASTYAGHQESDRGEAGYAPNPQQLNRGIDWSGAVDAMQRFAEYLISVAPQMPQLEQIIWQNPQTGQRIGWAGGKPDTDGSYFAADYSGHTDHVHTRQSAALVEGVNSDQQQQGTLNRPGFVGGSRTCEGWRAWQHLGSTALS</sequence>
<evidence type="ECO:0000313" key="3">
    <source>
        <dbReference type="EMBL" id="ACY20482.1"/>
    </source>
</evidence>
<evidence type="ECO:0000259" key="2">
    <source>
        <dbReference type="Pfam" id="PF10145"/>
    </source>
</evidence>
<dbReference type="NCBIfam" id="TIGR01760">
    <property type="entry name" value="tape_meas_TP901"/>
    <property type="match status" value="1"/>
</dbReference>
<dbReference type="KEGG" id="gbr:Gbro_1175"/>
<keyword evidence="4" id="KW-1185">Reference proteome</keyword>
<dbReference type="EMBL" id="CP001802">
    <property type="protein sequence ID" value="ACY20482.1"/>
    <property type="molecule type" value="Genomic_DNA"/>
</dbReference>
<gene>
    <name evidence="3" type="ordered locus">Gbro_1175</name>
</gene>
<dbReference type="InterPro" id="IPR010090">
    <property type="entry name" value="Phage_tape_meas"/>
</dbReference>